<feature type="transmembrane region" description="Helical" evidence="6">
    <location>
        <begin position="125"/>
        <end position="143"/>
    </location>
</feature>
<evidence type="ECO:0000313" key="7">
    <source>
        <dbReference type="EMBL" id="NBE06614.1"/>
    </source>
</evidence>
<evidence type="ECO:0000313" key="8">
    <source>
        <dbReference type="Proteomes" id="UP001517376"/>
    </source>
</evidence>
<dbReference type="PANTHER" id="PTHR40277:SF1">
    <property type="entry name" value="BLL5419 PROTEIN"/>
    <property type="match status" value="1"/>
</dbReference>
<keyword evidence="5 6" id="KW-0472">Membrane</keyword>
<dbReference type="Pfam" id="PF03706">
    <property type="entry name" value="LPG_synthase_TM"/>
    <property type="match status" value="1"/>
</dbReference>
<proteinExistence type="predicted"/>
<feature type="transmembrane region" description="Helical" evidence="6">
    <location>
        <begin position="200"/>
        <end position="225"/>
    </location>
</feature>
<evidence type="ECO:0000256" key="1">
    <source>
        <dbReference type="ARBA" id="ARBA00004651"/>
    </source>
</evidence>
<feature type="transmembrane region" description="Helical" evidence="6">
    <location>
        <begin position="36"/>
        <end position="57"/>
    </location>
</feature>
<feature type="transmembrane region" description="Helical" evidence="6">
    <location>
        <begin position="272"/>
        <end position="295"/>
    </location>
</feature>
<keyword evidence="3 6" id="KW-0812">Transmembrane</keyword>
<dbReference type="Proteomes" id="UP001517376">
    <property type="component" value="Unassembled WGS sequence"/>
</dbReference>
<dbReference type="PANTHER" id="PTHR40277">
    <property type="entry name" value="BLL5419 PROTEIN"/>
    <property type="match status" value="1"/>
</dbReference>
<keyword evidence="2" id="KW-1003">Cell membrane</keyword>
<comment type="subcellular location">
    <subcellularLocation>
        <location evidence="1">Cell membrane</location>
        <topology evidence="1">Multi-pass membrane protein</topology>
    </subcellularLocation>
</comment>
<evidence type="ECO:0000256" key="5">
    <source>
        <dbReference type="ARBA" id="ARBA00023136"/>
    </source>
</evidence>
<reference evidence="8" key="1">
    <citation type="submission" date="2020-01" db="EMBL/GenBank/DDBJ databases">
        <title>Sphingomonas sp. strain CSW-10.</title>
        <authorList>
            <person name="Chen W.-M."/>
        </authorList>
    </citation>
    <scope>NUCLEOTIDE SEQUENCE [LARGE SCALE GENOMIC DNA]</scope>
    <source>
        <strain evidence="8">CCP-1</strain>
    </source>
</reference>
<evidence type="ECO:0000256" key="2">
    <source>
        <dbReference type="ARBA" id="ARBA00022475"/>
    </source>
</evidence>
<dbReference type="RefSeq" id="WP_161765596.1">
    <property type="nucleotide sequence ID" value="NZ_JAAATW010000001.1"/>
</dbReference>
<comment type="caution">
    <text evidence="7">The sequence shown here is derived from an EMBL/GenBank/DDBJ whole genome shotgun (WGS) entry which is preliminary data.</text>
</comment>
<gene>
    <name evidence="7" type="ORF">GU920_03660</name>
</gene>
<accession>A0ABW9Y309</accession>
<sequence>MASWARALRIGLAAVLIVLVWRLVDGADVVARLQGVRPGWVAVAVALLIGQTLLSAIRWRLTAARLGQEMGFLHAVREYFLAQMVNLALPGGVVGDAGRAVRARGAVGLERAGQAVLFERMAGQAALVAVTLVGALVVGLWPGGIDLPVAMQAMLGLVAVGLVAAGWAMLRVGPRWPRVQAWRRAAWQALFARDVRGAQAMLSLGTVAANLLAFAACAAAVGVILSPGAMLVILPLVLFTMLIPLTIGGWGLREGAAVVLFPLAGATGAEGFAASATFGIVLLLTSVLGMIVWLLPARAPENA</sequence>
<evidence type="ECO:0000256" key="4">
    <source>
        <dbReference type="ARBA" id="ARBA00022989"/>
    </source>
</evidence>
<evidence type="ECO:0000256" key="3">
    <source>
        <dbReference type="ARBA" id="ARBA00022692"/>
    </source>
</evidence>
<name>A0ABW9Y309_9RHOB</name>
<dbReference type="InterPro" id="IPR022791">
    <property type="entry name" value="L-PG_synthase/AglD"/>
</dbReference>
<feature type="transmembrane region" description="Helical" evidence="6">
    <location>
        <begin position="149"/>
        <end position="170"/>
    </location>
</feature>
<dbReference type="EMBL" id="JAAATW010000001">
    <property type="protein sequence ID" value="NBE06614.1"/>
    <property type="molecule type" value="Genomic_DNA"/>
</dbReference>
<keyword evidence="8" id="KW-1185">Reference proteome</keyword>
<keyword evidence="4 6" id="KW-1133">Transmembrane helix</keyword>
<organism evidence="7 8">
    <name type="scientific">Paragemmobacter ruber</name>
    <dbReference type="NCBI Taxonomy" id="1985673"/>
    <lineage>
        <taxon>Bacteria</taxon>
        <taxon>Pseudomonadati</taxon>
        <taxon>Pseudomonadota</taxon>
        <taxon>Alphaproteobacteria</taxon>
        <taxon>Rhodobacterales</taxon>
        <taxon>Paracoccaceae</taxon>
        <taxon>Paragemmobacter</taxon>
    </lineage>
</organism>
<feature type="transmembrane region" description="Helical" evidence="6">
    <location>
        <begin position="231"/>
        <end position="252"/>
    </location>
</feature>
<protein>
    <submittedName>
        <fullName evidence="7">UPF0104 family protein</fullName>
    </submittedName>
</protein>
<evidence type="ECO:0000256" key="6">
    <source>
        <dbReference type="SAM" id="Phobius"/>
    </source>
</evidence>